<keyword evidence="1" id="KW-0443">Lipid metabolism</keyword>
<name>A0A1G7HPX2_9FLAO</name>
<reference evidence="6" key="1">
    <citation type="submission" date="2016-10" db="EMBL/GenBank/DDBJ databases">
        <authorList>
            <person name="Varghese N."/>
            <person name="Submissions S."/>
        </authorList>
    </citation>
    <scope>NUCLEOTIDE SEQUENCE [LARGE SCALE GENOMIC DNA]</scope>
    <source>
        <strain evidence="6">DSM 24729</strain>
    </source>
</reference>
<dbReference type="InterPro" id="IPR002641">
    <property type="entry name" value="PNPLA_dom"/>
</dbReference>
<dbReference type="RefSeq" id="WP_074538522.1">
    <property type="nucleotide sequence ID" value="NZ_FNBD01000006.1"/>
</dbReference>
<evidence type="ECO:0000313" key="6">
    <source>
        <dbReference type="Proteomes" id="UP000182114"/>
    </source>
</evidence>
<keyword evidence="3" id="KW-0472">Membrane</keyword>
<dbReference type="EMBL" id="FNBD01000006">
    <property type="protein sequence ID" value="SDF02461.1"/>
    <property type="molecule type" value="Genomic_DNA"/>
</dbReference>
<sequence>MERKFNNAFILSGGGTRLMIYLGMYAALEELQMKPDVLIATCGGAFAAAVITTFPDTISRRAYLKSEEYYQFVTKDRLTKEKKLSRIGLLSLQKVWSKKNAPLMEDVFHKYLADVSQDFSRDFPSLTATMFSSEIPTLLKGSQILFDPKLIGQKRGGKKLYQKLVFTDKETASKIDLSAITITSENYKNSAVSASVKIKTNLSMLVSARISVSDMYYVAPVYLEDTYFAGGAIDLIPIELAKHLAKTVTIEKKQSYSLVEEALVRAVLGYSGNQRLQEIENQGANFQIDTIHIKKDLKGHYIKKSIDWKNLEICFEYPKSYQDFKDDMDKQWEYGYQQTMKAMQSEK</sequence>
<evidence type="ECO:0000256" key="2">
    <source>
        <dbReference type="PROSITE-ProRule" id="PRU01161"/>
    </source>
</evidence>
<evidence type="ECO:0000259" key="4">
    <source>
        <dbReference type="PROSITE" id="PS51635"/>
    </source>
</evidence>
<dbReference type="AlphaFoldDB" id="A0A1G7HPX2"/>
<keyword evidence="3" id="KW-0812">Transmembrane</keyword>
<keyword evidence="3" id="KW-1133">Transmembrane helix</keyword>
<dbReference type="Proteomes" id="UP000182114">
    <property type="component" value="Unassembled WGS sequence"/>
</dbReference>
<dbReference type="Gene3D" id="3.40.1090.10">
    <property type="entry name" value="Cytosolic phospholipase A2 catalytic domain"/>
    <property type="match status" value="1"/>
</dbReference>
<gene>
    <name evidence="5" type="ORF">SAMN04487992_106206</name>
</gene>
<comment type="caution">
    <text evidence="2">Lacks conserved residue(s) required for the propagation of feature annotation.</text>
</comment>
<evidence type="ECO:0000256" key="1">
    <source>
        <dbReference type="ARBA" id="ARBA00023098"/>
    </source>
</evidence>
<feature type="transmembrane region" description="Helical" evidence="3">
    <location>
        <begin position="7"/>
        <end position="25"/>
    </location>
</feature>
<proteinExistence type="predicted"/>
<dbReference type="SUPFAM" id="SSF52151">
    <property type="entry name" value="FabD/lysophospholipase-like"/>
    <property type="match status" value="1"/>
</dbReference>
<protein>
    <submittedName>
        <fullName evidence="5">Patatin-like phospholipase</fullName>
    </submittedName>
</protein>
<organism evidence="5 6">
    <name type="scientific">Cellulophaga baltica</name>
    <dbReference type="NCBI Taxonomy" id="76594"/>
    <lineage>
        <taxon>Bacteria</taxon>
        <taxon>Pseudomonadati</taxon>
        <taxon>Bacteroidota</taxon>
        <taxon>Flavobacteriia</taxon>
        <taxon>Flavobacteriales</taxon>
        <taxon>Flavobacteriaceae</taxon>
        <taxon>Cellulophaga</taxon>
    </lineage>
</organism>
<dbReference type="PROSITE" id="PS51635">
    <property type="entry name" value="PNPLA"/>
    <property type="match status" value="1"/>
</dbReference>
<dbReference type="GO" id="GO:0006629">
    <property type="term" value="P:lipid metabolic process"/>
    <property type="evidence" value="ECO:0007669"/>
    <property type="project" value="UniProtKB-KW"/>
</dbReference>
<feature type="domain" description="PNPLA" evidence="4">
    <location>
        <begin position="9"/>
        <end position="242"/>
    </location>
</feature>
<dbReference type="eggNOG" id="COG1752">
    <property type="taxonomic scope" value="Bacteria"/>
</dbReference>
<dbReference type="InterPro" id="IPR016035">
    <property type="entry name" value="Acyl_Trfase/lysoPLipase"/>
</dbReference>
<keyword evidence="6" id="KW-1185">Reference proteome</keyword>
<evidence type="ECO:0000256" key="3">
    <source>
        <dbReference type="SAM" id="Phobius"/>
    </source>
</evidence>
<feature type="transmembrane region" description="Helical" evidence="3">
    <location>
        <begin position="37"/>
        <end position="55"/>
    </location>
</feature>
<accession>A0A1G7HPX2</accession>
<evidence type="ECO:0000313" key="5">
    <source>
        <dbReference type="EMBL" id="SDF02461.1"/>
    </source>
</evidence>
<dbReference type="Pfam" id="PF01734">
    <property type="entry name" value="Patatin"/>
    <property type="match status" value="1"/>
</dbReference>